<dbReference type="PANTHER" id="PTHR21624:SF1">
    <property type="entry name" value="ALKYLGLYCEROL MONOOXYGENASE"/>
    <property type="match status" value="1"/>
</dbReference>
<feature type="transmembrane region" description="Helical" evidence="7">
    <location>
        <begin position="24"/>
        <end position="49"/>
    </location>
</feature>
<proteinExistence type="predicted"/>
<evidence type="ECO:0000313" key="10">
    <source>
        <dbReference type="Proteomes" id="UP000184520"/>
    </source>
</evidence>
<dbReference type="PANTHER" id="PTHR21624">
    <property type="entry name" value="STEROL DESATURASE-RELATED PROTEIN"/>
    <property type="match status" value="1"/>
</dbReference>
<organism evidence="9 10">
    <name type="scientific">Marisediminitalea aggregata</name>
    <dbReference type="NCBI Taxonomy" id="634436"/>
    <lineage>
        <taxon>Bacteria</taxon>
        <taxon>Pseudomonadati</taxon>
        <taxon>Pseudomonadota</taxon>
        <taxon>Gammaproteobacteria</taxon>
        <taxon>Alteromonadales</taxon>
        <taxon>Alteromonadaceae</taxon>
        <taxon>Marisediminitalea</taxon>
    </lineage>
</organism>
<gene>
    <name evidence="9" type="ORF">SAMN05216361_2973</name>
</gene>
<keyword evidence="10" id="KW-1185">Reference proteome</keyword>
<dbReference type="GO" id="GO:0006643">
    <property type="term" value="P:membrane lipid metabolic process"/>
    <property type="evidence" value="ECO:0007669"/>
    <property type="project" value="TreeGrafter"/>
</dbReference>
<dbReference type="InterPro" id="IPR006694">
    <property type="entry name" value="Fatty_acid_hydroxylase"/>
</dbReference>
<dbReference type="GO" id="GO:0050479">
    <property type="term" value="F:glyceryl-ether monooxygenase activity"/>
    <property type="evidence" value="ECO:0007669"/>
    <property type="project" value="TreeGrafter"/>
</dbReference>
<feature type="transmembrane region" description="Helical" evidence="7">
    <location>
        <begin position="210"/>
        <end position="237"/>
    </location>
</feature>
<name>A0A1M5MBU6_9ALTE</name>
<evidence type="ECO:0000256" key="4">
    <source>
        <dbReference type="ARBA" id="ARBA00023002"/>
    </source>
</evidence>
<comment type="subcellular location">
    <subcellularLocation>
        <location evidence="1">Endomembrane system</location>
        <topology evidence="1">Multi-pass membrane protein</topology>
    </subcellularLocation>
</comment>
<evidence type="ECO:0000256" key="5">
    <source>
        <dbReference type="ARBA" id="ARBA00023098"/>
    </source>
</evidence>
<dbReference type="InterPro" id="IPR051689">
    <property type="entry name" value="Sterol_desaturase/TMEM195"/>
</dbReference>
<feature type="transmembrane region" description="Helical" evidence="7">
    <location>
        <begin position="112"/>
        <end position="134"/>
    </location>
</feature>
<sequence>MQNAYPENNTADGSRKIWAFESKLANGIILLFLILASLASIGVVVNHYYQLAQASNIPWYGIKQIYWHIHHDVIVPFGADPQLYLGIPALLCIQALFPAIRSQKPFNIGILVDMVWVFIHGFMVTGFVLIAIAALNQVLMPWTSSLKVGVFSNVPAWLEIVLGYLAVELVGWFSHMLRHKVRVLWVFHEVHHSQSQMNPFTLFRVHPMDYLFAEFIIFLPALLFEETLGIVLSYLIISRLHDALTHSNIRTNLGPLRYIFVTPQSHRVHHSSEIEYFDMNYGVTLCVWDRLFGTHSPSDFVYPKTGINDPDFPEEKGQKWYKLPWIITRQLYYPFVKAMRLYWR</sequence>
<evidence type="ECO:0000259" key="8">
    <source>
        <dbReference type="Pfam" id="PF04116"/>
    </source>
</evidence>
<evidence type="ECO:0000256" key="6">
    <source>
        <dbReference type="ARBA" id="ARBA00023136"/>
    </source>
</evidence>
<evidence type="ECO:0000256" key="2">
    <source>
        <dbReference type="ARBA" id="ARBA00022692"/>
    </source>
</evidence>
<accession>A0A1M5MBU6</accession>
<keyword evidence="2 7" id="KW-0812">Transmembrane</keyword>
<dbReference type="AlphaFoldDB" id="A0A1M5MBU6"/>
<evidence type="ECO:0000313" key="9">
    <source>
        <dbReference type="EMBL" id="SHG74682.1"/>
    </source>
</evidence>
<feature type="transmembrane region" description="Helical" evidence="7">
    <location>
        <begin position="154"/>
        <end position="173"/>
    </location>
</feature>
<keyword evidence="4" id="KW-0560">Oxidoreductase</keyword>
<reference evidence="10" key="1">
    <citation type="submission" date="2016-11" db="EMBL/GenBank/DDBJ databases">
        <authorList>
            <person name="Varghese N."/>
            <person name="Submissions S."/>
        </authorList>
    </citation>
    <scope>NUCLEOTIDE SEQUENCE [LARGE SCALE GENOMIC DNA]</scope>
    <source>
        <strain evidence="10">CGMCC 1.8995</strain>
    </source>
</reference>
<evidence type="ECO:0000256" key="1">
    <source>
        <dbReference type="ARBA" id="ARBA00004127"/>
    </source>
</evidence>
<dbReference type="GO" id="GO:0008610">
    <property type="term" value="P:lipid biosynthetic process"/>
    <property type="evidence" value="ECO:0007669"/>
    <property type="project" value="InterPro"/>
</dbReference>
<keyword evidence="5" id="KW-0443">Lipid metabolism</keyword>
<evidence type="ECO:0000256" key="7">
    <source>
        <dbReference type="SAM" id="Phobius"/>
    </source>
</evidence>
<dbReference type="STRING" id="634436.SAMN05216361_2973"/>
<protein>
    <submittedName>
        <fullName evidence="9">Sterol desaturase/sphingolipid hydroxylase, fatty acid hydroxylase superfamily</fullName>
    </submittedName>
</protein>
<dbReference type="GO" id="GO:0012505">
    <property type="term" value="C:endomembrane system"/>
    <property type="evidence" value="ECO:0007669"/>
    <property type="project" value="UniProtKB-SubCell"/>
</dbReference>
<keyword evidence="3 7" id="KW-1133">Transmembrane helix</keyword>
<dbReference type="GO" id="GO:0005506">
    <property type="term" value="F:iron ion binding"/>
    <property type="evidence" value="ECO:0007669"/>
    <property type="project" value="InterPro"/>
</dbReference>
<dbReference type="EMBL" id="FQWD01000004">
    <property type="protein sequence ID" value="SHG74682.1"/>
    <property type="molecule type" value="Genomic_DNA"/>
</dbReference>
<dbReference type="RefSeq" id="WP_073323759.1">
    <property type="nucleotide sequence ID" value="NZ_FQWD01000004.1"/>
</dbReference>
<dbReference type="Proteomes" id="UP000184520">
    <property type="component" value="Unassembled WGS sequence"/>
</dbReference>
<dbReference type="Pfam" id="PF04116">
    <property type="entry name" value="FA_hydroxylase"/>
    <property type="match status" value="1"/>
</dbReference>
<keyword evidence="6 7" id="KW-0472">Membrane</keyword>
<feature type="domain" description="Fatty acid hydroxylase" evidence="8">
    <location>
        <begin position="161"/>
        <end position="294"/>
    </location>
</feature>
<evidence type="ECO:0000256" key="3">
    <source>
        <dbReference type="ARBA" id="ARBA00022989"/>
    </source>
</evidence>
<dbReference type="GO" id="GO:0016020">
    <property type="term" value="C:membrane"/>
    <property type="evidence" value="ECO:0007669"/>
    <property type="project" value="GOC"/>
</dbReference>